<organism evidence="11 12">
    <name type="scientific">Breoghania corrubedonensis</name>
    <dbReference type="NCBI Taxonomy" id="665038"/>
    <lineage>
        <taxon>Bacteria</taxon>
        <taxon>Pseudomonadati</taxon>
        <taxon>Pseudomonadota</taxon>
        <taxon>Alphaproteobacteria</taxon>
        <taxon>Hyphomicrobiales</taxon>
        <taxon>Stappiaceae</taxon>
        <taxon>Breoghania</taxon>
    </lineage>
</organism>
<dbReference type="Pfam" id="PF00697">
    <property type="entry name" value="PRAI"/>
    <property type="match status" value="1"/>
</dbReference>
<dbReference type="RefSeq" id="WP_107988702.1">
    <property type="nucleotide sequence ID" value="NZ_QAYG01000001.1"/>
</dbReference>
<reference evidence="11 12" key="1">
    <citation type="submission" date="2018-04" db="EMBL/GenBank/DDBJ databases">
        <title>Genomic Encyclopedia of Archaeal and Bacterial Type Strains, Phase II (KMG-II): from individual species to whole genera.</title>
        <authorList>
            <person name="Goeker M."/>
        </authorList>
    </citation>
    <scope>NUCLEOTIDE SEQUENCE [LARGE SCALE GENOMIC DNA]</scope>
    <source>
        <strain evidence="11 12">DSM 23382</strain>
    </source>
</reference>
<proteinExistence type="inferred from homology"/>
<dbReference type="SUPFAM" id="SSF51366">
    <property type="entry name" value="Ribulose-phoshate binding barrel"/>
    <property type="match status" value="1"/>
</dbReference>
<gene>
    <name evidence="9" type="primary">trpF</name>
    <name evidence="11" type="ORF">C8N35_1011290</name>
</gene>
<evidence type="ECO:0000313" key="11">
    <source>
        <dbReference type="EMBL" id="PTW63239.1"/>
    </source>
</evidence>
<feature type="domain" description="N-(5'phosphoribosyl) anthranilate isomerase (PRAI)" evidence="10">
    <location>
        <begin position="5"/>
        <end position="208"/>
    </location>
</feature>
<evidence type="ECO:0000256" key="3">
    <source>
        <dbReference type="ARBA" id="ARBA00012572"/>
    </source>
</evidence>
<dbReference type="AlphaFoldDB" id="A0A2T5VHK6"/>
<sequence>MPTLVKICGLSTPDTMNTALEAGADMVGLVFFAKSPRHVSFEAASKLAAIARGRAEIVALTVDADDEFLSQIMEKAAPDWLQLHGSETPGRLREIRTRFATPVMKAFGIRERGDLEAISDYAGIADRILFDSKPPRDATVPGGSGKRFDWRLLEGLDLHTPFMLSGGLDAGNVAEALDTTGARAVDVSSGIEATRGVKDPALIRRFIETVRAFDLERGQAK</sequence>
<comment type="pathway">
    <text evidence="2 9">Amino-acid biosynthesis; L-tryptophan biosynthesis; L-tryptophan from chorismate: step 3/5.</text>
</comment>
<dbReference type="Gene3D" id="3.20.20.70">
    <property type="entry name" value="Aldolase class I"/>
    <property type="match status" value="1"/>
</dbReference>
<dbReference type="InterPro" id="IPR001240">
    <property type="entry name" value="PRAI_dom"/>
</dbReference>
<dbReference type="OrthoDB" id="9796196at2"/>
<dbReference type="Proteomes" id="UP000244081">
    <property type="component" value="Unassembled WGS sequence"/>
</dbReference>
<evidence type="ECO:0000256" key="9">
    <source>
        <dbReference type="HAMAP-Rule" id="MF_00135"/>
    </source>
</evidence>
<evidence type="ECO:0000259" key="10">
    <source>
        <dbReference type="Pfam" id="PF00697"/>
    </source>
</evidence>
<dbReference type="EMBL" id="QAYG01000001">
    <property type="protein sequence ID" value="PTW63239.1"/>
    <property type="molecule type" value="Genomic_DNA"/>
</dbReference>
<comment type="catalytic activity">
    <reaction evidence="1 9">
        <text>N-(5-phospho-beta-D-ribosyl)anthranilate = 1-(2-carboxyphenylamino)-1-deoxy-D-ribulose 5-phosphate</text>
        <dbReference type="Rhea" id="RHEA:21540"/>
        <dbReference type="ChEBI" id="CHEBI:18277"/>
        <dbReference type="ChEBI" id="CHEBI:58613"/>
        <dbReference type="EC" id="5.3.1.24"/>
    </reaction>
</comment>
<dbReference type="UniPathway" id="UPA00035">
    <property type="reaction ID" value="UER00042"/>
</dbReference>
<evidence type="ECO:0000256" key="7">
    <source>
        <dbReference type="ARBA" id="ARBA00023141"/>
    </source>
</evidence>
<keyword evidence="5 9" id="KW-0028">Amino-acid biosynthesis</keyword>
<keyword evidence="8 9" id="KW-0413">Isomerase</keyword>
<dbReference type="InterPro" id="IPR044643">
    <property type="entry name" value="TrpF_fam"/>
</dbReference>
<accession>A0A2T5VHK6</accession>
<evidence type="ECO:0000313" key="12">
    <source>
        <dbReference type="Proteomes" id="UP000244081"/>
    </source>
</evidence>
<dbReference type="HAMAP" id="MF_00135">
    <property type="entry name" value="PRAI"/>
    <property type="match status" value="1"/>
</dbReference>
<dbReference type="GO" id="GO:0000162">
    <property type="term" value="P:L-tryptophan biosynthetic process"/>
    <property type="evidence" value="ECO:0007669"/>
    <property type="project" value="UniProtKB-UniRule"/>
</dbReference>
<evidence type="ECO:0000256" key="2">
    <source>
        <dbReference type="ARBA" id="ARBA00004664"/>
    </source>
</evidence>
<dbReference type="PANTHER" id="PTHR42894">
    <property type="entry name" value="N-(5'-PHOSPHORIBOSYL)ANTHRANILATE ISOMERASE"/>
    <property type="match status" value="1"/>
</dbReference>
<comment type="similarity">
    <text evidence="9">Belongs to the TrpF family.</text>
</comment>
<evidence type="ECO:0000256" key="4">
    <source>
        <dbReference type="ARBA" id="ARBA00022272"/>
    </source>
</evidence>
<keyword evidence="6 9" id="KW-0822">Tryptophan biosynthesis</keyword>
<keyword evidence="7 9" id="KW-0057">Aromatic amino acid biosynthesis</keyword>
<evidence type="ECO:0000256" key="6">
    <source>
        <dbReference type="ARBA" id="ARBA00022822"/>
    </source>
</evidence>
<dbReference type="NCBIfam" id="NF002295">
    <property type="entry name" value="PRK01222.1-1"/>
    <property type="match status" value="1"/>
</dbReference>
<dbReference type="InterPro" id="IPR011060">
    <property type="entry name" value="RibuloseP-bd_barrel"/>
</dbReference>
<name>A0A2T5VHK6_9HYPH</name>
<dbReference type="GO" id="GO:0004640">
    <property type="term" value="F:phosphoribosylanthranilate isomerase activity"/>
    <property type="evidence" value="ECO:0007669"/>
    <property type="project" value="UniProtKB-UniRule"/>
</dbReference>
<dbReference type="EC" id="5.3.1.24" evidence="3 9"/>
<dbReference type="CDD" id="cd00405">
    <property type="entry name" value="PRAI"/>
    <property type="match status" value="1"/>
</dbReference>
<evidence type="ECO:0000256" key="8">
    <source>
        <dbReference type="ARBA" id="ARBA00023235"/>
    </source>
</evidence>
<dbReference type="InterPro" id="IPR013785">
    <property type="entry name" value="Aldolase_TIM"/>
</dbReference>
<keyword evidence="12" id="KW-1185">Reference proteome</keyword>
<dbReference type="PANTHER" id="PTHR42894:SF1">
    <property type="entry name" value="N-(5'-PHOSPHORIBOSYL)ANTHRANILATE ISOMERASE"/>
    <property type="match status" value="1"/>
</dbReference>
<comment type="caution">
    <text evidence="11">The sequence shown here is derived from an EMBL/GenBank/DDBJ whole genome shotgun (WGS) entry which is preliminary data.</text>
</comment>
<protein>
    <recommendedName>
        <fullName evidence="4 9">N-(5'-phosphoribosyl)anthranilate isomerase</fullName>
        <shortName evidence="9">PRAI</shortName>
        <ecNumber evidence="3 9">5.3.1.24</ecNumber>
    </recommendedName>
</protein>
<evidence type="ECO:0000256" key="5">
    <source>
        <dbReference type="ARBA" id="ARBA00022605"/>
    </source>
</evidence>
<evidence type="ECO:0000256" key="1">
    <source>
        <dbReference type="ARBA" id="ARBA00001164"/>
    </source>
</evidence>